<name>A0A135TLY0_9PEZI</name>
<feature type="region of interest" description="Disordered" evidence="4">
    <location>
        <begin position="1"/>
        <end position="87"/>
    </location>
</feature>
<evidence type="ECO:0000256" key="3">
    <source>
        <dbReference type="PROSITE-ProRule" id="PRU00023"/>
    </source>
</evidence>
<dbReference type="SMART" id="SM00248">
    <property type="entry name" value="ANK"/>
    <property type="match status" value="17"/>
</dbReference>
<dbReference type="Gene3D" id="3.40.50.300">
    <property type="entry name" value="P-loop containing nucleotide triphosphate hydrolases"/>
    <property type="match status" value="1"/>
</dbReference>
<dbReference type="InterPro" id="IPR002110">
    <property type="entry name" value="Ankyrin_rpt"/>
</dbReference>
<evidence type="ECO:0000256" key="4">
    <source>
        <dbReference type="SAM" id="MobiDB-lite"/>
    </source>
</evidence>
<keyword evidence="2 3" id="KW-0040">ANK repeat</keyword>
<evidence type="ECO:0000313" key="9">
    <source>
        <dbReference type="Proteomes" id="UP000070054"/>
    </source>
</evidence>
<dbReference type="InterPro" id="IPR051165">
    <property type="entry name" value="Multifunctional_ANK_Repeat"/>
</dbReference>
<dbReference type="Pfam" id="PF24883">
    <property type="entry name" value="NPHP3_N"/>
    <property type="match status" value="1"/>
</dbReference>
<evidence type="ECO:0000256" key="2">
    <source>
        <dbReference type="ARBA" id="ARBA00023043"/>
    </source>
</evidence>
<reference evidence="8 9" key="1">
    <citation type="submission" date="2014-02" db="EMBL/GenBank/DDBJ databases">
        <title>The genome sequence of Colletotrichum nymphaeae SA-01.</title>
        <authorList>
            <person name="Baroncelli R."/>
            <person name="Thon M.R."/>
        </authorList>
    </citation>
    <scope>NUCLEOTIDE SEQUENCE [LARGE SCALE GENOMIC DNA]</scope>
    <source>
        <strain evidence="8 9">SA-01</strain>
    </source>
</reference>
<evidence type="ECO:0000259" key="6">
    <source>
        <dbReference type="Pfam" id="PF17100"/>
    </source>
</evidence>
<dbReference type="PANTHER" id="PTHR24123">
    <property type="entry name" value="ANKYRIN REPEAT-CONTAINING"/>
    <property type="match status" value="1"/>
</dbReference>
<dbReference type="Gene3D" id="3.40.50.150">
    <property type="entry name" value="Vaccinia Virus protein VP39"/>
    <property type="match status" value="1"/>
</dbReference>
<feature type="repeat" description="ANK" evidence="3">
    <location>
        <begin position="793"/>
        <end position="825"/>
    </location>
</feature>
<dbReference type="PANTHER" id="PTHR24123:SF138">
    <property type="entry name" value="NACHT DOMAIN-CONTAINING PROTEIN"/>
    <property type="match status" value="1"/>
</dbReference>
<gene>
    <name evidence="8" type="ORF">CNYM01_06926</name>
</gene>
<feature type="domain" description="Nephrocystin 3-like N-terminal" evidence="7">
    <location>
        <begin position="389"/>
        <end position="556"/>
    </location>
</feature>
<dbReference type="Proteomes" id="UP000070054">
    <property type="component" value="Unassembled WGS sequence"/>
</dbReference>
<evidence type="ECO:0000313" key="8">
    <source>
        <dbReference type="EMBL" id="KXH49144.1"/>
    </source>
</evidence>
<feature type="compositionally biased region" description="Basic and acidic residues" evidence="4">
    <location>
        <begin position="10"/>
        <end position="27"/>
    </location>
</feature>
<organism evidence="8 9">
    <name type="scientific">Colletotrichum nymphaeae SA-01</name>
    <dbReference type="NCBI Taxonomy" id="1460502"/>
    <lineage>
        <taxon>Eukaryota</taxon>
        <taxon>Fungi</taxon>
        <taxon>Dikarya</taxon>
        <taxon>Ascomycota</taxon>
        <taxon>Pezizomycotina</taxon>
        <taxon>Sordariomycetes</taxon>
        <taxon>Hypocreomycetidae</taxon>
        <taxon>Glomerellales</taxon>
        <taxon>Glomerellaceae</taxon>
        <taxon>Colletotrichum</taxon>
        <taxon>Colletotrichum acutatum species complex</taxon>
    </lineage>
</organism>
<dbReference type="SUPFAM" id="SSF52540">
    <property type="entry name" value="P-loop containing nucleoside triphosphate hydrolases"/>
    <property type="match status" value="1"/>
</dbReference>
<dbReference type="InterPro" id="IPR027417">
    <property type="entry name" value="P-loop_NTPase"/>
</dbReference>
<dbReference type="InterPro" id="IPR025714">
    <property type="entry name" value="Methyltranfer_dom"/>
</dbReference>
<dbReference type="Pfam" id="PF17100">
    <property type="entry name" value="NACHT_N"/>
    <property type="match status" value="1"/>
</dbReference>
<dbReference type="Pfam" id="PF13679">
    <property type="entry name" value="Methyltransf_32"/>
    <property type="match status" value="1"/>
</dbReference>
<accession>A0A135TLY0</accession>
<proteinExistence type="predicted"/>
<dbReference type="OrthoDB" id="4772757at2759"/>
<feature type="repeat" description="ANK" evidence="3">
    <location>
        <begin position="1015"/>
        <end position="1038"/>
    </location>
</feature>
<dbReference type="Pfam" id="PF12796">
    <property type="entry name" value="Ank_2"/>
    <property type="match status" value="4"/>
</dbReference>
<feature type="repeat" description="ANK" evidence="3">
    <location>
        <begin position="1356"/>
        <end position="1385"/>
    </location>
</feature>
<dbReference type="InterPro" id="IPR036770">
    <property type="entry name" value="Ankyrin_rpt-contain_sf"/>
</dbReference>
<evidence type="ECO:0000256" key="1">
    <source>
        <dbReference type="ARBA" id="ARBA00022737"/>
    </source>
</evidence>
<dbReference type="PROSITE" id="PS50088">
    <property type="entry name" value="ANK_REPEAT"/>
    <property type="match status" value="6"/>
</dbReference>
<comment type="caution">
    <text evidence="8">The sequence shown here is derived from an EMBL/GenBank/DDBJ whole genome shotgun (WGS) entry which is preliminary data.</text>
</comment>
<dbReference type="PROSITE" id="PS50297">
    <property type="entry name" value="ANK_REP_REGION"/>
    <property type="match status" value="5"/>
</dbReference>
<keyword evidence="9" id="KW-1185">Reference proteome</keyword>
<dbReference type="InterPro" id="IPR031359">
    <property type="entry name" value="NACHT_N"/>
</dbReference>
<feature type="repeat" description="ANK" evidence="3">
    <location>
        <begin position="1124"/>
        <end position="1153"/>
    </location>
</feature>
<feature type="compositionally biased region" description="Basic and acidic residues" evidence="4">
    <location>
        <begin position="1522"/>
        <end position="1531"/>
    </location>
</feature>
<dbReference type="EMBL" id="JEMN01001079">
    <property type="protein sequence ID" value="KXH49144.1"/>
    <property type="molecule type" value="Genomic_DNA"/>
</dbReference>
<feature type="domain" description="NWD NACHT-NTPase N-terminal" evidence="6">
    <location>
        <begin position="91"/>
        <end position="311"/>
    </location>
</feature>
<dbReference type="SUPFAM" id="SSF53335">
    <property type="entry name" value="S-adenosyl-L-methionine-dependent methyltransferases"/>
    <property type="match status" value="1"/>
</dbReference>
<evidence type="ECO:0000259" key="5">
    <source>
        <dbReference type="Pfam" id="PF13679"/>
    </source>
</evidence>
<feature type="compositionally biased region" description="Polar residues" evidence="4">
    <location>
        <begin position="45"/>
        <end position="55"/>
    </location>
</feature>
<dbReference type="Gene3D" id="1.25.40.20">
    <property type="entry name" value="Ankyrin repeat-containing domain"/>
    <property type="match status" value="3"/>
</dbReference>
<feature type="repeat" description="ANK" evidence="3">
    <location>
        <begin position="1323"/>
        <end position="1352"/>
    </location>
</feature>
<feature type="region of interest" description="Disordered" evidence="4">
    <location>
        <begin position="1507"/>
        <end position="1531"/>
    </location>
</feature>
<dbReference type="InterPro" id="IPR029063">
    <property type="entry name" value="SAM-dependent_MTases_sf"/>
</dbReference>
<keyword evidence="1" id="KW-0677">Repeat</keyword>
<sequence>MGLSLKKKLKDFIRGPKKDDASKEPLRAHPSPLQQAGALAEKAPSSCTTDSSGTPQLIPATEPSNTLQEDTRDEPAAKSAPSTSSEGSIRQLWDVAYQNLRNQEESLVQEFEEQICGNLAAGLGVGVRSHAGTKDWLATILKHKMDQVNRESWKLKFGSSEVEVQDVVKPVLAVVDWANDFVAKALVSNPYASIAWSGVSLLLPLLLNPLDQAAALAKGLEHISSLIVRSSMWEDLYVRRYESATSEPSSGPHAAYRLILERLYREILKFQIVCYRYHNHKTASRMALDSVKHHDWEELLEQIKYHETEFDKVSNHVRDQAYTDEWEYAEARHQQAMNHWERIGTDVSDLRRRIEEIQNDKKRKELLDWLCTVDPSVQYNAARSKHHSGTCEWLIKDDEDFKTWETAPKSFLWLNGKAGSGKSILSSSVIKHLKEKSEENPQVALAYYLFSFGNLEQQKVTVMLSSLIGQLCASRPDTPHPIKKFENYIAKKQRPDIETLEAALIAAVRGFSAVFIVVDALDECPTFDGERSRLLDCLSHILAVMPDNLHILCTSRAEPDIDIMIDEVVHLPAKRAISLTDTQTGLNGDLGLYIDSALATRTYEFWPNDMKVKAKNVLLARADGMFQYLVCQFDVLQHLNSEDAILSALNDLPLGLDETYNRLLLSLDTAFKSQILGSLKWLSSSNYAIQNWAWHLDKVPRTLWTPEILSLAERALSRGSAILGEQRRSYCYTAALGALELTKWLLREDSWAGRFAVQEDLDLALVDAATGGNAGIVQFLLNKGARANARDKSQFGALHCATRQGNLEAMEILLDNGADIDAHDQGGSPLEVAVGGFRFAGMRMLVGRGADVRKSDCILSGLVKMYAIYPLNPLEITERIEILQLMIDNGADINQVCTDHENAFHWAMMMLREEEKRGIVDFVLQQGAQINLKCGRDPLQDACRDIIGPGYSSCQTIAVIETLLSMGADVNAPGGKAGTALQIVCGAYNHDASLAAVRFFLDKGAEIDQSGPYGTALQIACERGFLELVDLLLDRGADCCVEGGQHGNALQAASDYRSDIDRSKISLKIAKKLLERGVDVNAPGGKFGSALQAAVSNTVGNVDLESFLLSKGAEVNRQGGLYGTALQSACANGKMKAVRLLLDHGADVNTAGGKFGTALQAACGLEKEWATRNIACDIARLLIERGADVHAQGGKFGSAWHAAATVGIFKANGNDMLKLLLDHGVDVNDSRGRQHGTALQAALELFHESDTVVPRVRFLLEHGADVNLEAGRFGFPLQSACVSVLFPEGDLCRHVTTCIHGLAYLLDNCPEIDVNMIGGFFGTALQAAAFAGGVEAVELLVRKGADTNTKAGPFGTALQAAAHKGEPKIVELLLTKGSDTNIRGGKYGSALNAAVFEGYWDIVEILLDAGARPDCRQLSEPDEKWLECIGEEHGNGSVDRYRNIDEYAEDLIEFIGTPLVRQITGDIHVNDSLIYNAWDALPSDWTSWWTSFPDYRIAQQDLIDSIEESEPSSPANDGTSDGQRHQPLPDRPESLSKWLKSIQSLALPRNQRPSKTITLPEILISRMKTKKIAEVSTAAAYIHNICQINNITHIIDMGSGQGYLSIALAYLFPELHVLAIDGSESQIAASKACAASLGIPESRIRHMRRYIDGTPPLADEIAAWAGDEKCMLVGLHACGNLSEHMLRYFTTVPSIVCLGAVGCCYNHIVPRSASCPDGFPISAKMRERNVTLSATALMTGCQAPNNWERADPSKEESVYSKRRFYRALLEKIFHDKGIELDKEDRPVWGVRKGDMASFNAFARRAMGCLNVDESKISDADLLAYEERYRGYEGKVAILWTLSVLCCKVVESVIALDRYLFLMENGGQNVDVVPIFDYRISPRNLMLVADKT</sequence>
<feature type="repeat" description="ANK" evidence="3">
    <location>
        <begin position="760"/>
        <end position="792"/>
    </location>
</feature>
<dbReference type="InterPro" id="IPR056884">
    <property type="entry name" value="NPHP3-like_N"/>
</dbReference>
<protein>
    <submittedName>
        <fullName evidence="8">Uncharacterized protein</fullName>
    </submittedName>
</protein>
<evidence type="ECO:0000259" key="7">
    <source>
        <dbReference type="Pfam" id="PF24883"/>
    </source>
</evidence>
<feature type="domain" description="Methyltransferase" evidence="5">
    <location>
        <begin position="1570"/>
        <end position="1708"/>
    </location>
</feature>
<dbReference type="SUPFAM" id="SSF48403">
    <property type="entry name" value="Ankyrin repeat"/>
    <property type="match status" value="2"/>
</dbReference>